<name>A0ABV2AIE3_9EUKA</name>
<comment type="caution">
    <text evidence="2">The sequence shown here is derived from an EMBL/GenBank/DDBJ whole genome shotgun (WGS) entry which is preliminary data.</text>
</comment>
<gene>
    <name evidence="2" type="ORF">MHBO_001128</name>
</gene>
<protein>
    <submittedName>
        <fullName evidence="2">Uncharacterized protein</fullName>
    </submittedName>
</protein>
<feature type="compositionally biased region" description="Basic residues" evidence="1">
    <location>
        <begin position="129"/>
        <end position="148"/>
    </location>
</feature>
<dbReference type="EMBL" id="JBDODL010000243">
    <property type="protein sequence ID" value="MES1919269.1"/>
    <property type="molecule type" value="Genomic_DNA"/>
</dbReference>
<dbReference type="Proteomes" id="UP001439008">
    <property type="component" value="Unassembled WGS sequence"/>
</dbReference>
<organism evidence="2 3">
    <name type="scientific">Bonamia ostreae</name>
    <dbReference type="NCBI Taxonomy" id="126728"/>
    <lineage>
        <taxon>Eukaryota</taxon>
        <taxon>Sar</taxon>
        <taxon>Rhizaria</taxon>
        <taxon>Endomyxa</taxon>
        <taxon>Ascetosporea</taxon>
        <taxon>Haplosporida</taxon>
        <taxon>Bonamia</taxon>
    </lineage>
</organism>
<feature type="region of interest" description="Disordered" evidence="1">
    <location>
        <begin position="128"/>
        <end position="148"/>
    </location>
</feature>
<sequence>MNPTAEDDESEAAKETIAQNATKKPYKCKRPSYNLPWRCKSLIALNKGCSPCTRSLTSLKLENVGGYDGPITLLQQSVGGKMVPRNESGRHLEIEGKLGDGVIGEKVFLFKGECLGLLGHLRRDDLHRLRPSRGGGRRGRRLAGRRRREPLRWDRPQRLLSVREPRLRASRLRK</sequence>
<keyword evidence="3" id="KW-1185">Reference proteome</keyword>
<evidence type="ECO:0000256" key="1">
    <source>
        <dbReference type="SAM" id="MobiDB-lite"/>
    </source>
</evidence>
<reference evidence="2 3" key="1">
    <citation type="journal article" date="2024" name="BMC Biol.">
        <title>Comparative genomics of Ascetosporea gives new insight into the evolutionary basis for animal parasitism in Rhizaria.</title>
        <authorList>
            <person name="Hiltunen Thoren M."/>
            <person name="Onut-Brannstrom I."/>
            <person name="Alfjorden A."/>
            <person name="Peckova H."/>
            <person name="Swords F."/>
            <person name="Hooper C."/>
            <person name="Holzer A.S."/>
            <person name="Bass D."/>
            <person name="Burki F."/>
        </authorList>
    </citation>
    <scope>NUCLEOTIDE SEQUENCE [LARGE SCALE GENOMIC DNA]</scope>
    <source>
        <strain evidence="2">20-A016</strain>
    </source>
</reference>
<evidence type="ECO:0000313" key="3">
    <source>
        <dbReference type="Proteomes" id="UP001439008"/>
    </source>
</evidence>
<proteinExistence type="predicted"/>
<evidence type="ECO:0000313" key="2">
    <source>
        <dbReference type="EMBL" id="MES1919269.1"/>
    </source>
</evidence>
<accession>A0ABV2AIE3</accession>